<keyword evidence="3" id="KW-1185">Reference proteome</keyword>
<feature type="compositionally biased region" description="Basic and acidic residues" evidence="1">
    <location>
        <begin position="72"/>
        <end position="82"/>
    </location>
</feature>
<feature type="compositionally biased region" description="Low complexity" evidence="1">
    <location>
        <begin position="138"/>
        <end position="148"/>
    </location>
</feature>
<protein>
    <submittedName>
        <fullName evidence="2">Uncharacterized protein</fullName>
    </submittedName>
</protein>
<feature type="compositionally biased region" description="Pro residues" evidence="1">
    <location>
        <begin position="126"/>
        <end position="136"/>
    </location>
</feature>
<dbReference type="OrthoDB" id="5091234at2759"/>
<dbReference type="AlphaFoldDB" id="A0A9P9DG67"/>
<reference evidence="2" key="1">
    <citation type="journal article" date="2021" name="Nat. Commun.">
        <title>Genetic determinants of endophytism in the Arabidopsis root mycobiome.</title>
        <authorList>
            <person name="Mesny F."/>
            <person name="Miyauchi S."/>
            <person name="Thiergart T."/>
            <person name="Pickel B."/>
            <person name="Atanasova L."/>
            <person name="Karlsson M."/>
            <person name="Huettel B."/>
            <person name="Barry K.W."/>
            <person name="Haridas S."/>
            <person name="Chen C."/>
            <person name="Bauer D."/>
            <person name="Andreopoulos W."/>
            <person name="Pangilinan J."/>
            <person name="LaButti K."/>
            <person name="Riley R."/>
            <person name="Lipzen A."/>
            <person name="Clum A."/>
            <person name="Drula E."/>
            <person name="Henrissat B."/>
            <person name="Kohler A."/>
            <person name="Grigoriev I.V."/>
            <person name="Martin F.M."/>
            <person name="Hacquard S."/>
        </authorList>
    </citation>
    <scope>NUCLEOTIDE SEQUENCE</scope>
    <source>
        <strain evidence="2">MPI-CAGE-AT-0147</strain>
    </source>
</reference>
<feature type="region of interest" description="Disordered" evidence="1">
    <location>
        <begin position="311"/>
        <end position="397"/>
    </location>
</feature>
<feature type="region of interest" description="Disordered" evidence="1">
    <location>
        <begin position="26"/>
        <end position="82"/>
    </location>
</feature>
<feature type="compositionally biased region" description="Polar residues" evidence="1">
    <location>
        <begin position="372"/>
        <end position="391"/>
    </location>
</feature>
<organism evidence="2 3">
    <name type="scientific">Dactylonectria macrodidyma</name>
    <dbReference type="NCBI Taxonomy" id="307937"/>
    <lineage>
        <taxon>Eukaryota</taxon>
        <taxon>Fungi</taxon>
        <taxon>Dikarya</taxon>
        <taxon>Ascomycota</taxon>
        <taxon>Pezizomycotina</taxon>
        <taxon>Sordariomycetes</taxon>
        <taxon>Hypocreomycetidae</taxon>
        <taxon>Hypocreales</taxon>
        <taxon>Nectriaceae</taxon>
        <taxon>Dactylonectria</taxon>
    </lineage>
</organism>
<dbReference type="Proteomes" id="UP000738349">
    <property type="component" value="Unassembled WGS sequence"/>
</dbReference>
<dbReference type="EMBL" id="JAGMUV010000027">
    <property type="protein sequence ID" value="KAH7118402.1"/>
    <property type="molecule type" value="Genomic_DNA"/>
</dbReference>
<accession>A0A9P9DG67</accession>
<sequence>MGSLTKQPSRLFNPKLVLEHFLKGDTTCPSAQSAQSSSQKRPRQGFRPENKGSIGSHGSSSGLIDNQPESGTPHEDDCQHHETSDEIWGIFKSDPGETKEDLKPLLQKKQCPAFLSPAEIQSLEQPSPPPNRPLPKIPTQAQPQTTPQGVPREVEDRGVPLHRQNTRPQAPKAGAPDSPFPKLVVFPPRTTSITRSSRHSQETRRLLQPPRSNSAATNQAHQHITKLYDHLSREKEQPIKELHEEAILGLFDQVVRNPPAQKSVTGSCGGHFFRPLGEVIMRTEAKVARPSPRSPSGSAIFLPPAGYDWGENTPILSRPSSPRDLQPKASPEVPPKAATPASRPTLAAPEAHPKTARNPDRRPTGAPLESGMKTNFLESQPTATSETSPKSSPRERLVPIVSTASRSATNLAMHSSEPRLVLTKKSAPNLRRAAKLDPLQLPPLPQPPWPDTAVRSYFDHNNHENYRLFGFLRIHRRGSSEDYRSGKKKSLSFRWRRFNTD</sequence>
<evidence type="ECO:0000313" key="2">
    <source>
        <dbReference type="EMBL" id="KAH7118402.1"/>
    </source>
</evidence>
<evidence type="ECO:0000256" key="1">
    <source>
        <dbReference type="SAM" id="MobiDB-lite"/>
    </source>
</evidence>
<feature type="region of interest" description="Disordered" evidence="1">
    <location>
        <begin position="121"/>
        <end position="219"/>
    </location>
</feature>
<name>A0A9P9DG67_9HYPO</name>
<feature type="compositionally biased region" description="Polar residues" evidence="1">
    <location>
        <begin position="210"/>
        <end position="219"/>
    </location>
</feature>
<comment type="caution">
    <text evidence="2">The sequence shown here is derived from an EMBL/GenBank/DDBJ whole genome shotgun (WGS) entry which is preliminary data.</text>
</comment>
<evidence type="ECO:0000313" key="3">
    <source>
        <dbReference type="Proteomes" id="UP000738349"/>
    </source>
</evidence>
<feature type="compositionally biased region" description="Low complexity" evidence="1">
    <location>
        <begin position="30"/>
        <end position="39"/>
    </location>
</feature>
<feature type="compositionally biased region" description="Basic and acidic residues" evidence="1">
    <location>
        <begin position="351"/>
        <end position="363"/>
    </location>
</feature>
<gene>
    <name evidence="2" type="ORF">EDB81DRAFT_861918</name>
</gene>
<proteinExistence type="predicted"/>
<feature type="compositionally biased region" description="Low complexity" evidence="1">
    <location>
        <begin position="52"/>
        <end position="62"/>
    </location>
</feature>